<accession>A0AAW1LH41</accession>
<dbReference type="Proteomes" id="UP001443914">
    <property type="component" value="Unassembled WGS sequence"/>
</dbReference>
<sequence length="132" mass="14705">MTRLTPNSKASVIPIRQKYGLCLRHPNLGPPRLLNAATPLGLPLLISRHHTYPNTPILPYASIDIHLYPPHTRPLPPLNILTIIIHPNRTSSRQHFLALPISATNSEALTKISLPSKTLPSNTHSFLLRQMV</sequence>
<name>A0AAW1LH41_SAPOF</name>
<organism evidence="1 2">
    <name type="scientific">Saponaria officinalis</name>
    <name type="common">Common soapwort</name>
    <name type="synonym">Lychnis saponaria</name>
    <dbReference type="NCBI Taxonomy" id="3572"/>
    <lineage>
        <taxon>Eukaryota</taxon>
        <taxon>Viridiplantae</taxon>
        <taxon>Streptophyta</taxon>
        <taxon>Embryophyta</taxon>
        <taxon>Tracheophyta</taxon>
        <taxon>Spermatophyta</taxon>
        <taxon>Magnoliopsida</taxon>
        <taxon>eudicotyledons</taxon>
        <taxon>Gunneridae</taxon>
        <taxon>Pentapetalae</taxon>
        <taxon>Caryophyllales</taxon>
        <taxon>Caryophyllaceae</taxon>
        <taxon>Caryophylleae</taxon>
        <taxon>Saponaria</taxon>
    </lineage>
</organism>
<comment type="caution">
    <text evidence="1">The sequence shown here is derived from an EMBL/GenBank/DDBJ whole genome shotgun (WGS) entry which is preliminary data.</text>
</comment>
<dbReference type="AlphaFoldDB" id="A0AAW1LH41"/>
<evidence type="ECO:0000313" key="2">
    <source>
        <dbReference type="Proteomes" id="UP001443914"/>
    </source>
</evidence>
<reference evidence="1" key="1">
    <citation type="submission" date="2024-03" db="EMBL/GenBank/DDBJ databases">
        <title>WGS assembly of Saponaria officinalis var. Norfolk2.</title>
        <authorList>
            <person name="Jenkins J."/>
            <person name="Shu S."/>
            <person name="Grimwood J."/>
            <person name="Barry K."/>
            <person name="Goodstein D."/>
            <person name="Schmutz J."/>
            <person name="Leebens-Mack J."/>
            <person name="Osbourn A."/>
        </authorList>
    </citation>
    <scope>NUCLEOTIDE SEQUENCE [LARGE SCALE GENOMIC DNA]</scope>
    <source>
        <strain evidence="1">JIC</strain>
    </source>
</reference>
<protein>
    <submittedName>
        <fullName evidence="1">Uncharacterized protein</fullName>
    </submittedName>
</protein>
<proteinExistence type="predicted"/>
<keyword evidence="2" id="KW-1185">Reference proteome</keyword>
<dbReference type="EMBL" id="JBDFQZ010000004">
    <property type="protein sequence ID" value="KAK9735963.1"/>
    <property type="molecule type" value="Genomic_DNA"/>
</dbReference>
<gene>
    <name evidence="1" type="ORF">RND81_04G241600</name>
</gene>
<evidence type="ECO:0000313" key="1">
    <source>
        <dbReference type="EMBL" id="KAK9735963.1"/>
    </source>
</evidence>